<dbReference type="InterPro" id="IPR050274">
    <property type="entry name" value="Nuclear_hormone_rcpt_NR2"/>
</dbReference>
<evidence type="ECO:0000256" key="9">
    <source>
        <dbReference type="ARBA" id="ARBA00023170"/>
    </source>
</evidence>
<feature type="domain" description="Nuclear receptor" evidence="13">
    <location>
        <begin position="29"/>
        <end position="104"/>
    </location>
</feature>
<evidence type="ECO:0000313" key="16">
    <source>
        <dbReference type="Proteomes" id="UP000001593"/>
    </source>
</evidence>
<dbReference type="Pfam" id="PF00104">
    <property type="entry name" value="Hormone_recep"/>
    <property type="match status" value="1"/>
</dbReference>
<dbReference type="InterPro" id="IPR000536">
    <property type="entry name" value="Nucl_hrmn_rcpt_lig-bd"/>
</dbReference>
<evidence type="ECO:0000256" key="8">
    <source>
        <dbReference type="ARBA" id="ARBA00023163"/>
    </source>
</evidence>
<evidence type="ECO:0000256" key="10">
    <source>
        <dbReference type="ARBA" id="ARBA00023242"/>
    </source>
</evidence>
<dbReference type="Gene3D" id="3.30.50.10">
    <property type="entry name" value="Erythroid Transcription Factor GATA-1, subunit A"/>
    <property type="match status" value="1"/>
</dbReference>
<evidence type="ECO:0000256" key="7">
    <source>
        <dbReference type="ARBA" id="ARBA00023125"/>
    </source>
</evidence>
<dbReference type="FunFam" id="1.10.565.10:FF:000011">
    <property type="entry name" value="Nuclear receptor subfamily 5, group A, member 2"/>
    <property type="match status" value="1"/>
</dbReference>
<feature type="region of interest" description="Disordered" evidence="12">
    <location>
        <begin position="1"/>
        <end position="24"/>
    </location>
</feature>
<evidence type="ECO:0000256" key="3">
    <source>
        <dbReference type="ARBA" id="ARBA00022723"/>
    </source>
</evidence>
<dbReference type="PhylomeDB" id="A7S1X4"/>
<gene>
    <name evidence="15" type="ORF">NEMVEDRAFT_v1g242271</name>
</gene>
<dbReference type="eggNOG" id="KOG3575">
    <property type="taxonomic scope" value="Eukaryota"/>
</dbReference>
<dbReference type="OMA" id="QHCSPFH"/>
<dbReference type="InterPro" id="IPR001723">
    <property type="entry name" value="Nuclear_hrmn_rcpt"/>
</dbReference>
<dbReference type="AlphaFoldDB" id="A7S1X4"/>
<dbReference type="GO" id="GO:0005634">
    <property type="term" value="C:nucleus"/>
    <property type="evidence" value="ECO:0007669"/>
    <property type="project" value="UniProtKB-SubCell"/>
</dbReference>
<evidence type="ECO:0000259" key="14">
    <source>
        <dbReference type="PROSITE" id="PS51843"/>
    </source>
</evidence>
<dbReference type="PRINTS" id="PR01282">
    <property type="entry name" value="COUPTNFACTOR"/>
</dbReference>
<evidence type="ECO:0000259" key="13">
    <source>
        <dbReference type="PROSITE" id="PS51030"/>
    </source>
</evidence>
<sequence length="391" mass="43220">MNGSVFWSPDGGVDNDPDSPASSSSKPLYIDCAVCGDKSSGKHYGVYTCEGCKSFFKRSIRRSLSYSCRGVRNCPVDIQNRNQCQYCRLKKCLKVGMRKEAVQKGRIPSTHPDVGPLSVSMVEMNGHQSFYSSYITLLLRADTIARYQQSLTLPCNINGLENTPELAARLLVSAVEWAKNIPFYSDLPLPDQAVLLRSCWSELFTLNAAQHCSPFHISPTLTSNSSGFAGNGGGYLNTRVMSAFDCQNNNMKLFEEQVEKLKNMHIDSAEFACLKAIVLFNPDSQGLSEPAQVENLQDRTQSALEDYIRTQYPNQTTRFGKLLLRLPALRLLRPVSVENLFFSRLSMGNTVDSLLNDMLLSGLGGGVVPWLPGPSPPLNCTTSNMNVITQM</sequence>
<feature type="domain" description="NR LBD" evidence="14">
    <location>
        <begin position="130"/>
        <end position="362"/>
    </location>
</feature>
<evidence type="ECO:0000256" key="11">
    <source>
        <dbReference type="RuleBase" id="RU004334"/>
    </source>
</evidence>
<dbReference type="GO" id="GO:0000978">
    <property type="term" value="F:RNA polymerase II cis-regulatory region sequence-specific DNA binding"/>
    <property type="evidence" value="ECO:0000318"/>
    <property type="project" value="GO_Central"/>
</dbReference>
<keyword evidence="4 11" id="KW-0863">Zinc-finger</keyword>
<reference evidence="15 16" key="1">
    <citation type="journal article" date="2007" name="Science">
        <title>Sea anemone genome reveals ancestral eumetazoan gene repertoire and genomic organization.</title>
        <authorList>
            <person name="Putnam N.H."/>
            <person name="Srivastava M."/>
            <person name="Hellsten U."/>
            <person name="Dirks B."/>
            <person name="Chapman J."/>
            <person name="Salamov A."/>
            <person name="Terry A."/>
            <person name="Shapiro H."/>
            <person name="Lindquist E."/>
            <person name="Kapitonov V.V."/>
            <person name="Jurka J."/>
            <person name="Genikhovich G."/>
            <person name="Grigoriev I.V."/>
            <person name="Lucas S.M."/>
            <person name="Steele R.E."/>
            <person name="Finnerty J.R."/>
            <person name="Technau U."/>
            <person name="Martindale M.Q."/>
            <person name="Rokhsar D.S."/>
        </authorList>
    </citation>
    <scope>NUCLEOTIDE SEQUENCE [LARGE SCALE GENOMIC DNA]</scope>
    <source>
        <strain evidence="16">CH2 X CH6</strain>
    </source>
</reference>
<dbReference type="PROSITE" id="PS00031">
    <property type="entry name" value="NUCLEAR_REC_DBD_1"/>
    <property type="match status" value="1"/>
</dbReference>
<proteinExistence type="inferred from homology"/>
<organism evidence="15 16">
    <name type="scientific">Nematostella vectensis</name>
    <name type="common">Starlet sea anemone</name>
    <dbReference type="NCBI Taxonomy" id="45351"/>
    <lineage>
        <taxon>Eukaryota</taxon>
        <taxon>Metazoa</taxon>
        <taxon>Cnidaria</taxon>
        <taxon>Anthozoa</taxon>
        <taxon>Hexacorallia</taxon>
        <taxon>Actiniaria</taxon>
        <taxon>Edwardsiidae</taxon>
        <taxon>Nematostella</taxon>
    </lineage>
</organism>
<evidence type="ECO:0000313" key="15">
    <source>
        <dbReference type="EMBL" id="EDO42277.1"/>
    </source>
</evidence>
<dbReference type="PRINTS" id="PR00047">
    <property type="entry name" value="STROIDFINGER"/>
</dbReference>
<dbReference type="PROSITE" id="PS51843">
    <property type="entry name" value="NR_LBD"/>
    <property type="match status" value="1"/>
</dbReference>
<evidence type="ECO:0000256" key="6">
    <source>
        <dbReference type="ARBA" id="ARBA00023015"/>
    </source>
</evidence>
<dbReference type="Gene3D" id="1.10.565.10">
    <property type="entry name" value="Retinoid X Receptor"/>
    <property type="match status" value="1"/>
</dbReference>
<dbReference type="GO" id="GO:0004879">
    <property type="term" value="F:nuclear receptor activity"/>
    <property type="evidence" value="ECO:0000318"/>
    <property type="project" value="GO_Central"/>
</dbReference>
<evidence type="ECO:0000256" key="1">
    <source>
        <dbReference type="ARBA" id="ARBA00004123"/>
    </source>
</evidence>
<protein>
    <submittedName>
        <fullName evidence="15">Uncharacterized protein</fullName>
    </submittedName>
</protein>
<dbReference type="SMART" id="SM00430">
    <property type="entry name" value="HOLI"/>
    <property type="match status" value="1"/>
</dbReference>
<dbReference type="PANTHER" id="PTHR24083">
    <property type="entry name" value="NUCLEAR HORMONE RECEPTOR"/>
    <property type="match status" value="1"/>
</dbReference>
<dbReference type="SUPFAM" id="SSF57716">
    <property type="entry name" value="Glucocorticoid receptor-like (DNA-binding domain)"/>
    <property type="match status" value="1"/>
</dbReference>
<keyword evidence="5 11" id="KW-0862">Zinc</keyword>
<dbReference type="EMBL" id="DS469566">
    <property type="protein sequence ID" value="EDO42277.1"/>
    <property type="molecule type" value="Genomic_DNA"/>
</dbReference>
<dbReference type="SMART" id="SM00399">
    <property type="entry name" value="ZnF_C4"/>
    <property type="match status" value="1"/>
</dbReference>
<dbReference type="InterPro" id="IPR035500">
    <property type="entry name" value="NHR-like_dom_sf"/>
</dbReference>
<evidence type="ECO:0000256" key="4">
    <source>
        <dbReference type="ARBA" id="ARBA00022771"/>
    </source>
</evidence>
<dbReference type="Pfam" id="PF00105">
    <property type="entry name" value="zf-C4"/>
    <property type="match status" value="1"/>
</dbReference>
<accession>A7S1X4</accession>
<dbReference type="SUPFAM" id="SSF48508">
    <property type="entry name" value="Nuclear receptor ligand-binding domain"/>
    <property type="match status" value="1"/>
</dbReference>
<evidence type="ECO:0000256" key="2">
    <source>
        <dbReference type="ARBA" id="ARBA00007536"/>
    </source>
</evidence>
<dbReference type="PROSITE" id="PS51030">
    <property type="entry name" value="NUCLEAR_REC_DBD_2"/>
    <property type="match status" value="1"/>
</dbReference>
<keyword evidence="7 11" id="KW-0238">DNA-binding</keyword>
<evidence type="ECO:0000256" key="5">
    <source>
        <dbReference type="ARBA" id="ARBA00022833"/>
    </source>
</evidence>
<keyword evidence="10 11" id="KW-0539">Nucleus</keyword>
<keyword evidence="3 11" id="KW-0479">Metal-binding</keyword>
<comment type="subcellular location">
    <subcellularLocation>
        <location evidence="1 11">Nucleus</location>
    </subcellularLocation>
</comment>
<dbReference type="GO" id="GO:0008270">
    <property type="term" value="F:zinc ion binding"/>
    <property type="evidence" value="ECO:0007669"/>
    <property type="project" value="UniProtKB-KW"/>
</dbReference>
<dbReference type="GO" id="GO:0030154">
    <property type="term" value="P:cell differentiation"/>
    <property type="evidence" value="ECO:0000318"/>
    <property type="project" value="GO_Central"/>
</dbReference>
<keyword evidence="8 11" id="KW-0804">Transcription</keyword>
<comment type="similarity">
    <text evidence="2">Belongs to the nuclear hormone receptor family. NR5 subfamily.</text>
</comment>
<dbReference type="Proteomes" id="UP000001593">
    <property type="component" value="Unassembled WGS sequence"/>
</dbReference>
<name>A7S1X4_NEMVE</name>
<dbReference type="InParanoid" id="A7S1X4"/>
<keyword evidence="6 11" id="KW-0805">Transcription regulation</keyword>
<dbReference type="FunFam" id="3.30.50.10:FF:000006">
    <property type="entry name" value="Nuclear receptor subfamily 5 group A member"/>
    <property type="match status" value="1"/>
</dbReference>
<dbReference type="InterPro" id="IPR001628">
    <property type="entry name" value="Znf_hrmn_rcpt"/>
</dbReference>
<dbReference type="CDD" id="cd06948">
    <property type="entry name" value="NR_LBD_COUP-TF"/>
    <property type="match status" value="1"/>
</dbReference>
<dbReference type="HOGENOM" id="CLU_007368_20_1_1"/>
<dbReference type="STRING" id="45351.A7S1X4"/>
<evidence type="ECO:0000256" key="12">
    <source>
        <dbReference type="SAM" id="MobiDB-lite"/>
    </source>
</evidence>
<keyword evidence="9 11" id="KW-0675">Receptor</keyword>
<dbReference type="GO" id="GO:0006357">
    <property type="term" value="P:regulation of transcription by RNA polymerase II"/>
    <property type="evidence" value="ECO:0000318"/>
    <property type="project" value="GO_Central"/>
</dbReference>
<keyword evidence="16" id="KW-1185">Reference proteome</keyword>
<dbReference type="PRINTS" id="PR00398">
    <property type="entry name" value="STRDHORMONER"/>
</dbReference>
<dbReference type="CDD" id="cd06958">
    <property type="entry name" value="NR_DBD_COUP_TF"/>
    <property type="match status" value="1"/>
</dbReference>
<dbReference type="InterPro" id="IPR013088">
    <property type="entry name" value="Znf_NHR/GATA"/>
</dbReference>